<sequence>MSSARGLQPTDLPHATTTSPHEVTKDRILQEITAVGRKLEGMDSTISSVATGMKSICLDIVGFQARVSGLEQRVATVEVHLNTTPDRDQKLLYLRSKLTDLEDRGCRDNISFFRLLEYIEGSDVQTFLRSTLPTLMGLTFNSPLEFQRAHRLVSKRSDGASRPRSIIACLMRHIQVHQILLMARSHGPFRTVDLEVRITADFSKETNDRRKAFLSLRPQLHQLDVKCSLFDPAQMWITKDGVSRNFYNPEDLQLYLDTLSLLRMDTFTMTIPSTQIVDARATPHPSATLEVAPHHDNDLLLRGRDPERLTRVHGDRDQLLQVVAQHTQLSDRQIPLPFETISCSHLITPRYHRPFTT</sequence>
<feature type="region of interest" description="Disordered" evidence="1">
    <location>
        <begin position="1"/>
        <end position="23"/>
    </location>
</feature>
<accession>A0AAV7RAU7</accession>
<dbReference type="EMBL" id="JANPWB010000009">
    <property type="protein sequence ID" value="KAJ1149228.1"/>
    <property type="molecule type" value="Genomic_DNA"/>
</dbReference>
<reference evidence="2" key="1">
    <citation type="journal article" date="2022" name="bioRxiv">
        <title>Sequencing and chromosome-scale assembly of the giantPleurodeles waltlgenome.</title>
        <authorList>
            <person name="Brown T."/>
            <person name="Elewa A."/>
            <person name="Iarovenko S."/>
            <person name="Subramanian E."/>
            <person name="Araus A.J."/>
            <person name="Petzold A."/>
            <person name="Susuki M."/>
            <person name="Suzuki K.-i.T."/>
            <person name="Hayashi T."/>
            <person name="Toyoda A."/>
            <person name="Oliveira C."/>
            <person name="Osipova E."/>
            <person name="Leigh N.D."/>
            <person name="Simon A."/>
            <person name="Yun M.H."/>
        </authorList>
    </citation>
    <scope>NUCLEOTIDE SEQUENCE</scope>
    <source>
        <strain evidence="2">20211129_DDA</strain>
        <tissue evidence="2">Liver</tissue>
    </source>
</reference>
<dbReference type="Gene3D" id="3.30.70.1820">
    <property type="entry name" value="L1 transposable element, RRM domain"/>
    <property type="match status" value="1"/>
</dbReference>
<keyword evidence="3" id="KW-1185">Reference proteome</keyword>
<dbReference type="Gene3D" id="3.30.250.20">
    <property type="entry name" value="L1 transposable element, C-terminal domain"/>
    <property type="match status" value="1"/>
</dbReference>
<dbReference type="AlphaFoldDB" id="A0AAV7RAU7"/>
<name>A0AAV7RAU7_PLEWA</name>
<proteinExistence type="predicted"/>
<evidence type="ECO:0000256" key="1">
    <source>
        <dbReference type="SAM" id="MobiDB-lite"/>
    </source>
</evidence>
<dbReference type="InterPro" id="IPR042566">
    <property type="entry name" value="L1_C"/>
</dbReference>
<organism evidence="2 3">
    <name type="scientific">Pleurodeles waltl</name>
    <name type="common">Iberian ribbed newt</name>
    <dbReference type="NCBI Taxonomy" id="8319"/>
    <lineage>
        <taxon>Eukaryota</taxon>
        <taxon>Metazoa</taxon>
        <taxon>Chordata</taxon>
        <taxon>Craniata</taxon>
        <taxon>Vertebrata</taxon>
        <taxon>Euteleostomi</taxon>
        <taxon>Amphibia</taxon>
        <taxon>Batrachia</taxon>
        <taxon>Caudata</taxon>
        <taxon>Salamandroidea</taxon>
        <taxon>Salamandridae</taxon>
        <taxon>Pleurodelinae</taxon>
        <taxon>Pleurodeles</taxon>
    </lineage>
</organism>
<evidence type="ECO:0000313" key="2">
    <source>
        <dbReference type="EMBL" id="KAJ1149228.1"/>
    </source>
</evidence>
<dbReference type="PANTHER" id="PTHR11505">
    <property type="entry name" value="L1 TRANSPOSABLE ELEMENT-RELATED"/>
    <property type="match status" value="1"/>
</dbReference>
<gene>
    <name evidence="2" type="ORF">NDU88_002043</name>
</gene>
<evidence type="ECO:0000313" key="3">
    <source>
        <dbReference type="Proteomes" id="UP001066276"/>
    </source>
</evidence>
<dbReference type="Proteomes" id="UP001066276">
    <property type="component" value="Chromosome 5"/>
</dbReference>
<protein>
    <submittedName>
        <fullName evidence="2">Uncharacterized protein</fullName>
    </submittedName>
</protein>
<comment type="caution">
    <text evidence="2">The sequence shown here is derived from an EMBL/GenBank/DDBJ whole genome shotgun (WGS) entry which is preliminary data.</text>
</comment>
<dbReference type="InterPro" id="IPR004244">
    <property type="entry name" value="Transposase_22"/>
</dbReference>